<reference evidence="7 8" key="1">
    <citation type="submission" date="2019-04" db="EMBL/GenBank/DDBJ databases">
        <authorList>
            <consortium name="DOE Joint Genome Institute"/>
            <person name="Mondo S."/>
            <person name="Kjaerbolling I."/>
            <person name="Vesth T."/>
            <person name="Frisvad J.C."/>
            <person name="Nybo J.L."/>
            <person name="Theobald S."/>
            <person name="Kildgaard S."/>
            <person name="Isbrandt T."/>
            <person name="Kuo A."/>
            <person name="Sato A."/>
            <person name="Lyhne E.K."/>
            <person name="Kogle M.E."/>
            <person name="Wiebenga A."/>
            <person name="Kun R.S."/>
            <person name="Lubbers R.J."/>
            <person name="Makela M.R."/>
            <person name="Barry K."/>
            <person name="Chovatia M."/>
            <person name="Clum A."/>
            <person name="Daum C."/>
            <person name="Haridas S."/>
            <person name="He G."/>
            <person name="LaButti K."/>
            <person name="Lipzen A."/>
            <person name="Riley R."/>
            <person name="Salamov A."/>
            <person name="Simmons B.A."/>
            <person name="Magnuson J.K."/>
            <person name="Henrissat B."/>
            <person name="Mortensen U.H."/>
            <person name="Larsen T.O."/>
            <person name="Devries R.P."/>
            <person name="Grigoriev I.V."/>
            <person name="Machida M."/>
            <person name="Baker S.E."/>
            <person name="Andersen M.R."/>
            <person name="Cantor M.N."/>
            <person name="Hua S.X."/>
        </authorList>
    </citation>
    <scope>NUCLEOTIDE SEQUENCE [LARGE SCALE GENOMIC DNA]</scope>
    <source>
        <strain evidence="7 8">CBS 117616</strain>
    </source>
</reference>
<dbReference type="InterPro" id="IPR020846">
    <property type="entry name" value="MFS_dom"/>
</dbReference>
<dbReference type="InterPro" id="IPR011701">
    <property type="entry name" value="MFS"/>
</dbReference>
<dbReference type="PANTHER" id="PTHR23501">
    <property type="entry name" value="MAJOR FACILITATOR SUPERFAMILY"/>
    <property type="match status" value="1"/>
</dbReference>
<dbReference type="Gene3D" id="1.20.1250.20">
    <property type="entry name" value="MFS general substrate transporter like domains"/>
    <property type="match status" value="1"/>
</dbReference>
<keyword evidence="4 5" id="KW-0472">Membrane</keyword>
<keyword evidence="3 5" id="KW-1133">Transmembrane helix</keyword>
<dbReference type="Gene3D" id="1.20.1720.10">
    <property type="entry name" value="Multidrug resistance protein D"/>
    <property type="match status" value="1"/>
</dbReference>
<evidence type="ECO:0000256" key="4">
    <source>
        <dbReference type="ARBA" id="ARBA00023136"/>
    </source>
</evidence>
<dbReference type="Pfam" id="PF07690">
    <property type="entry name" value="MFS_1"/>
    <property type="match status" value="1"/>
</dbReference>
<evidence type="ECO:0000256" key="5">
    <source>
        <dbReference type="SAM" id="Phobius"/>
    </source>
</evidence>
<feature type="transmembrane region" description="Helical" evidence="5">
    <location>
        <begin position="404"/>
        <end position="430"/>
    </location>
</feature>
<dbReference type="PANTHER" id="PTHR23501:SF78">
    <property type="entry name" value="MAJOR FACILITATOR SUPERFAMILY (MFS) PROFILE DOMAIN-CONTAINING PROTEIN-RELATED"/>
    <property type="match status" value="1"/>
</dbReference>
<feature type="transmembrane region" description="Helical" evidence="5">
    <location>
        <begin position="38"/>
        <end position="55"/>
    </location>
</feature>
<evidence type="ECO:0000256" key="3">
    <source>
        <dbReference type="ARBA" id="ARBA00022989"/>
    </source>
</evidence>
<accession>A0ABQ6WYK9</accession>
<feature type="transmembrane region" description="Helical" evidence="5">
    <location>
        <begin position="232"/>
        <end position="253"/>
    </location>
</feature>
<feature type="transmembrane region" description="Helical" evidence="5">
    <location>
        <begin position="515"/>
        <end position="533"/>
    </location>
</feature>
<keyword evidence="2 5" id="KW-0812">Transmembrane</keyword>
<feature type="transmembrane region" description="Helical" evidence="5">
    <location>
        <begin position="379"/>
        <end position="398"/>
    </location>
</feature>
<dbReference type="PROSITE" id="PS50850">
    <property type="entry name" value="MFS"/>
    <property type="match status" value="1"/>
</dbReference>
<evidence type="ECO:0000313" key="8">
    <source>
        <dbReference type="Proteomes" id="UP000325395"/>
    </source>
</evidence>
<comment type="subcellular location">
    <subcellularLocation>
        <location evidence="1">Membrane</location>
        <topology evidence="1">Multi-pass membrane protein</topology>
    </subcellularLocation>
</comment>
<dbReference type="InterPro" id="IPR036259">
    <property type="entry name" value="MFS_trans_sf"/>
</dbReference>
<dbReference type="Proteomes" id="UP000325395">
    <property type="component" value="Unassembled WGS sequence"/>
</dbReference>
<gene>
    <name evidence="7" type="ORF">BDV36DRAFT_303375</name>
</gene>
<feature type="transmembrane region" description="Helical" evidence="5">
    <location>
        <begin position="350"/>
        <end position="372"/>
    </location>
</feature>
<organism evidence="7 8">
    <name type="scientific">Aspergillus pseudocaelatus</name>
    <dbReference type="NCBI Taxonomy" id="1825620"/>
    <lineage>
        <taxon>Eukaryota</taxon>
        <taxon>Fungi</taxon>
        <taxon>Dikarya</taxon>
        <taxon>Ascomycota</taxon>
        <taxon>Pezizomycotina</taxon>
        <taxon>Eurotiomycetes</taxon>
        <taxon>Eurotiomycetidae</taxon>
        <taxon>Eurotiales</taxon>
        <taxon>Aspergillaceae</taxon>
        <taxon>Aspergillus</taxon>
        <taxon>Aspergillus subgen. Circumdati</taxon>
    </lineage>
</organism>
<feature type="transmembrane region" description="Helical" evidence="5">
    <location>
        <begin position="315"/>
        <end position="338"/>
    </location>
</feature>
<evidence type="ECO:0000313" key="7">
    <source>
        <dbReference type="EMBL" id="KAE8422173.1"/>
    </source>
</evidence>
<feature type="transmembrane region" description="Helical" evidence="5">
    <location>
        <begin position="105"/>
        <end position="121"/>
    </location>
</feature>
<proteinExistence type="predicted"/>
<dbReference type="SUPFAM" id="SSF103473">
    <property type="entry name" value="MFS general substrate transporter"/>
    <property type="match status" value="1"/>
</dbReference>
<feature type="transmembrane region" description="Helical" evidence="5">
    <location>
        <begin position="163"/>
        <end position="187"/>
    </location>
</feature>
<sequence length="558" mass="60708">MAPPSNSQWNDAERANEETPLLSDLKDHQSHILPRKQLLFVFPALALIHFTSFLDQTALSTSLPAIAAGLNTGSSISWVSASFLTTSTSIQLINGRLSDIFGRKTCLLGALTIMALGNLLSGCSQTPAQLYATRAFSGLGAGAINALVQIAISDITTLEQRGYYFGILGVAVALGNGLGPVVGGVLTEKTSWRWAFWFVCPLAAAAATYFGLVFPPSNMADNVWTKLRRVDWFGVLTSMMAIVLILTLIQPLGPCFSRRLRYSMELSYNYCHVSARSGALRALSDRRVAMGQTAAFAQYAIHSLRLFKYNYSTNILLAVNILIGWVFWGNLFYIPLYFQNVRGWSPGTAGSLILPMVIAHGITSGLSGLIISWTGKYKVVISTGVGMWMIAAAAKSFYTQQTPLWILELGGIFEGIGVGCSFQPVMVGLLAGSDKSDRAVVTGFRNFIRDMGGSVGVTVSGAILNNVLHNDLKGRFSEELISKITSSAFALHDYNLTDEDKGLISNAYMHGLRSVFTVFAILIMLFFALTLCIKDYGLAGRARVESEEHAEEQRYTDE</sequence>
<feature type="domain" description="Major facilitator superfamily (MFS) profile" evidence="6">
    <location>
        <begin position="41"/>
        <end position="538"/>
    </location>
</feature>
<feature type="transmembrane region" description="Helical" evidence="5">
    <location>
        <begin position="451"/>
        <end position="468"/>
    </location>
</feature>
<protein>
    <submittedName>
        <fullName evidence="7">Major facilitator superfamily domain-containing protein</fullName>
    </submittedName>
</protein>
<evidence type="ECO:0000256" key="2">
    <source>
        <dbReference type="ARBA" id="ARBA00022692"/>
    </source>
</evidence>
<feature type="transmembrane region" description="Helical" evidence="5">
    <location>
        <begin position="194"/>
        <end position="212"/>
    </location>
</feature>
<evidence type="ECO:0000256" key="1">
    <source>
        <dbReference type="ARBA" id="ARBA00004141"/>
    </source>
</evidence>
<keyword evidence="8" id="KW-1185">Reference proteome</keyword>
<dbReference type="EMBL" id="ML735696">
    <property type="protein sequence ID" value="KAE8422173.1"/>
    <property type="molecule type" value="Genomic_DNA"/>
</dbReference>
<evidence type="ECO:0000259" key="6">
    <source>
        <dbReference type="PROSITE" id="PS50850"/>
    </source>
</evidence>
<dbReference type="PRINTS" id="PR01036">
    <property type="entry name" value="TCRTETB"/>
</dbReference>
<name>A0ABQ6WYK9_9EURO</name>